<feature type="region of interest" description="Disordered" evidence="2">
    <location>
        <begin position="118"/>
        <end position="145"/>
    </location>
</feature>
<organism evidence="3 4">
    <name type="scientific">Oesophagostomum dentatum</name>
    <name type="common">Nodular worm</name>
    <dbReference type="NCBI Taxonomy" id="61180"/>
    <lineage>
        <taxon>Eukaryota</taxon>
        <taxon>Metazoa</taxon>
        <taxon>Ecdysozoa</taxon>
        <taxon>Nematoda</taxon>
        <taxon>Chromadorea</taxon>
        <taxon>Rhabditida</taxon>
        <taxon>Rhabditina</taxon>
        <taxon>Rhabditomorpha</taxon>
        <taxon>Strongyloidea</taxon>
        <taxon>Strongylidae</taxon>
        <taxon>Oesophagostomum</taxon>
    </lineage>
</organism>
<accession>A0A0B1SE31</accession>
<feature type="compositionally biased region" description="Basic and acidic residues" evidence="2">
    <location>
        <begin position="202"/>
        <end position="213"/>
    </location>
</feature>
<evidence type="ECO:0000313" key="4">
    <source>
        <dbReference type="Proteomes" id="UP000053660"/>
    </source>
</evidence>
<dbReference type="AlphaFoldDB" id="A0A0B1SE31"/>
<keyword evidence="1" id="KW-0175">Coiled coil</keyword>
<dbReference type="EMBL" id="KN589107">
    <property type="protein sequence ID" value="KHJ81490.1"/>
    <property type="molecule type" value="Genomic_DNA"/>
</dbReference>
<dbReference type="OrthoDB" id="10038642at2759"/>
<reference evidence="3 4" key="1">
    <citation type="submission" date="2014-03" db="EMBL/GenBank/DDBJ databases">
        <title>Draft genome of the hookworm Oesophagostomum dentatum.</title>
        <authorList>
            <person name="Mitreva M."/>
        </authorList>
    </citation>
    <scope>NUCLEOTIDE SEQUENCE [LARGE SCALE GENOMIC DNA]</scope>
    <source>
        <strain evidence="3 4">OD-Hann</strain>
    </source>
</reference>
<evidence type="ECO:0000313" key="3">
    <source>
        <dbReference type="EMBL" id="KHJ81490.1"/>
    </source>
</evidence>
<feature type="coiled-coil region" evidence="1">
    <location>
        <begin position="2"/>
        <end position="116"/>
    </location>
</feature>
<name>A0A0B1SE31_OESDE</name>
<sequence length="222" mass="25514">MVDYAEQQRKQIEANRREVDRRQALLSKGGTDAIHEIKLLRRDLAEEEAELRRLSELEYETRNLTKKNSDKEAELNLLSAELRQQQSILRVAAGRVEVLRRQIEELYRRRQAAAAAALTEQRKMQQAHRVQEGNRSATSAERPRASIEELYRRRQAAAAAALTEQRKMQQAHRVQDANRSATSAERPRASVEPFHVNPSLQHEAESDAKNDKCTVIDVSLDR</sequence>
<keyword evidence="4" id="KW-1185">Reference proteome</keyword>
<dbReference type="Proteomes" id="UP000053660">
    <property type="component" value="Unassembled WGS sequence"/>
</dbReference>
<feature type="region of interest" description="Disordered" evidence="2">
    <location>
        <begin position="161"/>
        <end position="213"/>
    </location>
</feature>
<gene>
    <name evidence="3" type="ORF">OESDEN_18824</name>
</gene>
<proteinExistence type="predicted"/>
<protein>
    <submittedName>
        <fullName evidence="3">Uncharacterized protein</fullName>
    </submittedName>
</protein>
<evidence type="ECO:0000256" key="2">
    <source>
        <dbReference type="SAM" id="MobiDB-lite"/>
    </source>
</evidence>
<evidence type="ECO:0000256" key="1">
    <source>
        <dbReference type="SAM" id="Coils"/>
    </source>
</evidence>